<feature type="region of interest" description="Disordered" evidence="1">
    <location>
        <begin position="1"/>
        <end position="41"/>
    </location>
</feature>
<evidence type="ECO:0000313" key="3">
    <source>
        <dbReference type="Proteomes" id="UP000634136"/>
    </source>
</evidence>
<keyword evidence="3" id="KW-1185">Reference proteome</keyword>
<evidence type="ECO:0000256" key="1">
    <source>
        <dbReference type="SAM" id="MobiDB-lite"/>
    </source>
</evidence>
<sequence length="41" mass="4631">MVSRERPAIMSVSVASPQEFRETKAKTQFDDGFPPTPRAHQ</sequence>
<dbReference type="AlphaFoldDB" id="A0A834SS07"/>
<dbReference type="EMBL" id="JAAIUW010000011">
    <property type="protein sequence ID" value="KAF7809378.1"/>
    <property type="molecule type" value="Genomic_DNA"/>
</dbReference>
<evidence type="ECO:0000313" key="2">
    <source>
        <dbReference type="EMBL" id="KAF7809378.1"/>
    </source>
</evidence>
<name>A0A834SS07_9FABA</name>
<proteinExistence type="predicted"/>
<feature type="compositionally biased region" description="Basic and acidic residues" evidence="1">
    <location>
        <begin position="19"/>
        <end position="29"/>
    </location>
</feature>
<comment type="caution">
    <text evidence="2">The sequence shown here is derived from an EMBL/GenBank/DDBJ whole genome shotgun (WGS) entry which is preliminary data.</text>
</comment>
<organism evidence="2 3">
    <name type="scientific">Senna tora</name>
    <dbReference type="NCBI Taxonomy" id="362788"/>
    <lineage>
        <taxon>Eukaryota</taxon>
        <taxon>Viridiplantae</taxon>
        <taxon>Streptophyta</taxon>
        <taxon>Embryophyta</taxon>
        <taxon>Tracheophyta</taxon>
        <taxon>Spermatophyta</taxon>
        <taxon>Magnoliopsida</taxon>
        <taxon>eudicotyledons</taxon>
        <taxon>Gunneridae</taxon>
        <taxon>Pentapetalae</taxon>
        <taxon>rosids</taxon>
        <taxon>fabids</taxon>
        <taxon>Fabales</taxon>
        <taxon>Fabaceae</taxon>
        <taxon>Caesalpinioideae</taxon>
        <taxon>Cassia clade</taxon>
        <taxon>Senna</taxon>
    </lineage>
</organism>
<protein>
    <submittedName>
        <fullName evidence="2">Uncharacterized protein</fullName>
    </submittedName>
</protein>
<reference evidence="2" key="1">
    <citation type="submission" date="2020-09" db="EMBL/GenBank/DDBJ databases">
        <title>Genome-Enabled Discovery of Anthraquinone Biosynthesis in Senna tora.</title>
        <authorList>
            <person name="Kang S.-H."/>
            <person name="Pandey R.P."/>
            <person name="Lee C.-M."/>
            <person name="Sim J.-S."/>
            <person name="Jeong J.-T."/>
            <person name="Choi B.-S."/>
            <person name="Jung M."/>
            <person name="Ginzburg D."/>
            <person name="Zhao K."/>
            <person name="Won S.Y."/>
            <person name="Oh T.-J."/>
            <person name="Yu Y."/>
            <person name="Kim N.-H."/>
            <person name="Lee O.R."/>
            <person name="Lee T.-H."/>
            <person name="Bashyal P."/>
            <person name="Kim T.-S."/>
            <person name="Lee W.-H."/>
            <person name="Kawkins C."/>
            <person name="Kim C.-K."/>
            <person name="Kim J.S."/>
            <person name="Ahn B.O."/>
            <person name="Rhee S.Y."/>
            <person name="Sohng J.K."/>
        </authorList>
    </citation>
    <scope>NUCLEOTIDE SEQUENCE</scope>
    <source>
        <tissue evidence="2">Leaf</tissue>
    </source>
</reference>
<gene>
    <name evidence="2" type="ORF">G2W53_036121</name>
</gene>
<dbReference type="Proteomes" id="UP000634136">
    <property type="component" value="Unassembled WGS sequence"/>
</dbReference>
<accession>A0A834SS07</accession>